<organism evidence="1 2">
    <name type="scientific">Dermatophagoides pteronyssinus</name>
    <name type="common">European house dust mite</name>
    <dbReference type="NCBI Taxonomy" id="6956"/>
    <lineage>
        <taxon>Eukaryota</taxon>
        <taxon>Metazoa</taxon>
        <taxon>Ecdysozoa</taxon>
        <taxon>Arthropoda</taxon>
        <taxon>Chelicerata</taxon>
        <taxon>Arachnida</taxon>
        <taxon>Acari</taxon>
        <taxon>Acariformes</taxon>
        <taxon>Sarcoptiformes</taxon>
        <taxon>Astigmata</taxon>
        <taxon>Psoroptidia</taxon>
        <taxon>Analgoidea</taxon>
        <taxon>Pyroglyphidae</taxon>
        <taxon>Dermatophagoidinae</taxon>
        <taxon>Dermatophagoides</taxon>
    </lineage>
</organism>
<reference evidence="1 2" key="1">
    <citation type="journal article" date="2018" name="J. Allergy Clin. Immunol.">
        <title>High-quality assembly of Dermatophagoides pteronyssinus genome and transcriptome reveals a wide range of novel allergens.</title>
        <authorList>
            <person name="Liu X.Y."/>
            <person name="Yang K.Y."/>
            <person name="Wang M.Q."/>
            <person name="Kwok J.S."/>
            <person name="Zeng X."/>
            <person name="Yang Z."/>
            <person name="Xiao X.J."/>
            <person name="Lau C.P."/>
            <person name="Li Y."/>
            <person name="Huang Z.M."/>
            <person name="Ba J.G."/>
            <person name="Yim A.K."/>
            <person name="Ouyang C.Y."/>
            <person name="Ngai S.M."/>
            <person name="Chan T.F."/>
            <person name="Leung E.L."/>
            <person name="Liu L."/>
            <person name="Liu Z.G."/>
            <person name="Tsui S.K."/>
        </authorList>
    </citation>
    <scope>NUCLEOTIDE SEQUENCE [LARGE SCALE GENOMIC DNA]</scope>
    <source>
        <strain evidence="1">Derp</strain>
    </source>
</reference>
<gene>
    <name evidence="1" type="ORF">DERP_005972</name>
</gene>
<evidence type="ECO:0000313" key="1">
    <source>
        <dbReference type="EMBL" id="KAH9425366.1"/>
    </source>
</evidence>
<evidence type="ECO:0000313" key="2">
    <source>
        <dbReference type="Proteomes" id="UP000887458"/>
    </source>
</evidence>
<proteinExistence type="predicted"/>
<dbReference type="EMBL" id="NJHN03000018">
    <property type="protein sequence ID" value="KAH9425366.1"/>
    <property type="molecule type" value="Genomic_DNA"/>
</dbReference>
<keyword evidence="2" id="KW-1185">Reference proteome</keyword>
<name>A0ABQ8JSU5_DERPT</name>
<dbReference type="Proteomes" id="UP000887458">
    <property type="component" value="Unassembled WGS sequence"/>
</dbReference>
<accession>A0ABQ8JSU5</accession>
<reference evidence="1 2" key="2">
    <citation type="journal article" date="2022" name="Mol. Biol. Evol.">
        <title>Comparative Genomics Reveals Insights into the Divergent Evolution of Astigmatic Mites and Household Pest Adaptations.</title>
        <authorList>
            <person name="Xiong Q."/>
            <person name="Wan A.T."/>
            <person name="Liu X."/>
            <person name="Fung C.S."/>
            <person name="Xiao X."/>
            <person name="Malainual N."/>
            <person name="Hou J."/>
            <person name="Wang L."/>
            <person name="Wang M."/>
            <person name="Yang K.Y."/>
            <person name="Cui Y."/>
            <person name="Leung E.L."/>
            <person name="Nong W."/>
            <person name="Shin S.K."/>
            <person name="Au S.W."/>
            <person name="Jeong K.Y."/>
            <person name="Chew F.T."/>
            <person name="Hui J.H."/>
            <person name="Leung T.F."/>
            <person name="Tungtrongchitr A."/>
            <person name="Zhong N."/>
            <person name="Liu Z."/>
            <person name="Tsui S.K."/>
        </authorList>
    </citation>
    <scope>NUCLEOTIDE SEQUENCE [LARGE SCALE GENOMIC DNA]</scope>
    <source>
        <strain evidence="1">Derp</strain>
    </source>
</reference>
<comment type="caution">
    <text evidence="1">The sequence shown here is derived from an EMBL/GenBank/DDBJ whole genome shotgun (WGS) entry which is preliminary data.</text>
</comment>
<protein>
    <submittedName>
        <fullName evidence="1">Uncharacterized protein</fullName>
    </submittedName>
</protein>
<sequence length="105" mass="11719">MNMAEVAAVVVDAGFCCIRYNCSNSALVRGLTSVLSSLTTLTLTLTSLSSRSRIPESPESILSFSFDDNDDDFCFDIRILTNELTSKSLLMIMVYDFVVDYYDLF</sequence>